<reference evidence="1" key="2">
    <citation type="submission" date="2020-11" db="EMBL/GenBank/DDBJ databases">
        <authorList>
            <person name="McCartney M.A."/>
            <person name="Auch B."/>
            <person name="Kono T."/>
            <person name="Mallez S."/>
            <person name="Becker A."/>
            <person name="Gohl D.M."/>
            <person name="Silverstein K.A.T."/>
            <person name="Koren S."/>
            <person name="Bechman K.B."/>
            <person name="Herman A."/>
            <person name="Abrahante J.E."/>
            <person name="Garbe J."/>
        </authorList>
    </citation>
    <scope>NUCLEOTIDE SEQUENCE</scope>
    <source>
        <strain evidence="1">Duluth1</strain>
        <tissue evidence="1">Whole animal</tissue>
    </source>
</reference>
<keyword evidence="2" id="KW-1185">Reference proteome</keyword>
<gene>
    <name evidence="1" type="ORF">DPMN_130902</name>
</gene>
<comment type="caution">
    <text evidence="1">The sequence shown here is derived from an EMBL/GenBank/DDBJ whole genome shotgun (WGS) entry which is preliminary data.</text>
</comment>
<evidence type="ECO:0000313" key="1">
    <source>
        <dbReference type="EMBL" id="KAH3828917.1"/>
    </source>
</evidence>
<proteinExistence type="predicted"/>
<organism evidence="1 2">
    <name type="scientific">Dreissena polymorpha</name>
    <name type="common">Zebra mussel</name>
    <name type="synonym">Mytilus polymorpha</name>
    <dbReference type="NCBI Taxonomy" id="45954"/>
    <lineage>
        <taxon>Eukaryota</taxon>
        <taxon>Metazoa</taxon>
        <taxon>Spiralia</taxon>
        <taxon>Lophotrochozoa</taxon>
        <taxon>Mollusca</taxon>
        <taxon>Bivalvia</taxon>
        <taxon>Autobranchia</taxon>
        <taxon>Heteroconchia</taxon>
        <taxon>Euheterodonta</taxon>
        <taxon>Imparidentia</taxon>
        <taxon>Neoheterodontei</taxon>
        <taxon>Myida</taxon>
        <taxon>Dreissenoidea</taxon>
        <taxon>Dreissenidae</taxon>
        <taxon>Dreissena</taxon>
    </lineage>
</organism>
<dbReference type="EMBL" id="JAIWYP010000005">
    <property type="protein sequence ID" value="KAH3828917.1"/>
    <property type="molecule type" value="Genomic_DNA"/>
</dbReference>
<dbReference type="Proteomes" id="UP000828390">
    <property type="component" value="Unassembled WGS sequence"/>
</dbReference>
<accession>A0A9D4HBV3</accession>
<protein>
    <submittedName>
        <fullName evidence="1">Uncharacterized protein</fullName>
    </submittedName>
</protein>
<name>A0A9D4HBV3_DREPO</name>
<reference evidence="1" key="1">
    <citation type="journal article" date="2019" name="bioRxiv">
        <title>The Genome of the Zebra Mussel, Dreissena polymorpha: A Resource for Invasive Species Research.</title>
        <authorList>
            <person name="McCartney M.A."/>
            <person name="Auch B."/>
            <person name="Kono T."/>
            <person name="Mallez S."/>
            <person name="Zhang Y."/>
            <person name="Obille A."/>
            <person name="Becker A."/>
            <person name="Abrahante J.E."/>
            <person name="Garbe J."/>
            <person name="Badalamenti J.P."/>
            <person name="Herman A."/>
            <person name="Mangelson H."/>
            <person name="Liachko I."/>
            <person name="Sullivan S."/>
            <person name="Sone E.D."/>
            <person name="Koren S."/>
            <person name="Silverstein K.A.T."/>
            <person name="Beckman K.B."/>
            <person name="Gohl D.M."/>
        </authorList>
    </citation>
    <scope>NUCLEOTIDE SEQUENCE</scope>
    <source>
        <strain evidence="1">Duluth1</strain>
        <tissue evidence="1">Whole animal</tissue>
    </source>
</reference>
<evidence type="ECO:0000313" key="2">
    <source>
        <dbReference type="Proteomes" id="UP000828390"/>
    </source>
</evidence>
<dbReference type="AlphaFoldDB" id="A0A9D4HBV3"/>
<sequence length="66" mass="7001">MDLIQLYCCPSNLCAEVPSNLCAEVPSNLCAEVPSNLCAEVPSNLCAEVDAFHRVKGLDTSNTVST</sequence>